<reference evidence="2" key="1">
    <citation type="submission" date="2015-12" db="EMBL/GenBank/DDBJ databases">
        <title>Gene expression during late stages of embryo sac development: a critical building block for successful pollen-pistil interactions.</title>
        <authorList>
            <person name="Liu Y."/>
            <person name="Joly V."/>
            <person name="Sabar M."/>
            <person name="Matton D.P."/>
        </authorList>
    </citation>
    <scope>NUCLEOTIDE SEQUENCE</scope>
</reference>
<dbReference type="EMBL" id="GEDG01016384">
    <property type="protein sequence ID" value="JAP22608.1"/>
    <property type="molecule type" value="Transcribed_RNA"/>
</dbReference>
<dbReference type="Pfam" id="PF25597">
    <property type="entry name" value="SH3_retrovirus"/>
    <property type="match status" value="1"/>
</dbReference>
<organism evidence="2">
    <name type="scientific">Solanum chacoense</name>
    <name type="common">Chaco potato</name>
    <dbReference type="NCBI Taxonomy" id="4108"/>
    <lineage>
        <taxon>Eukaryota</taxon>
        <taxon>Viridiplantae</taxon>
        <taxon>Streptophyta</taxon>
        <taxon>Embryophyta</taxon>
        <taxon>Tracheophyta</taxon>
        <taxon>Spermatophyta</taxon>
        <taxon>Magnoliopsida</taxon>
        <taxon>eudicotyledons</taxon>
        <taxon>Gunneridae</taxon>
        <taxon>Pentapetalae</taxon>
        <taxon>asterids</taxon>
        <taxon>lamiids</taxon>
        <taxon>Solanales</taxon>
        <taxon>Solanaceae</taxon>
        <taxon>Solanoideae</taxon>
        <taxon>Solaneae</taxon>
        <taxon>Solanum</taxon>
    </lineage>
</organism>
<name>A0A0V0HRV1_SOLCH</name>
<evidence type="ECO:0000313" key="2">
    <source>
        <dbReference type="EMBL" id="JAP22608.1"/>
    </source>
</evidence>
<dbReference type="InterPro" id="IPR057670">
    <property type="entry name" value="SH3_retrovirus"/>
</dbReference>
<feature type="domain" description="Retroviral polymerase SH3-like" evidence="1">
    <location>
        <begin position="4"/>
        <end position="43"/>
    </location>
</feature>
<dbReference type="AlphaFoldDB" id="A0A0V0HRV1"/>
<evidence type="ECO:0000259" key="1">
    <source>
        <dbReference type="Pfam" id="PF25597"/>
    </source>
</evidence>
<sequence length="84" mass="9652">MSVVLMGYLEIQKGYILLDLSNMSFSISRDVLFREDQFPFAQMSSPIEKVFPDSMPDSAVLPPRLDHMMSPYVPATNYPYNDQQ</sequence>
<proteinExistence type="predicted"/>
<accession>A0A0V0HRV1</accession>
<protein>
    <submittedName>
        <fullName evidence="2">Putative ovule protein</fullName>
    </submittedName>
</protein>